<accession>A0A0V0T8B0</accession>
<dbReference type="EMBL" id="JYDJ01000458">
    <property type="protein sequence ID" value="KRX35261.1"/>
    <property type="molecule type" value="Genomic_DNA"/>
</dbReference>
<keyword evidence="1" id="KW-0812">Transmembrane</keyword>
<name>A0A0V0T8B0_9BILA</name>
<keyword evidence="3" id="KW-1185">Reference proteome</keyword>
<reference evidence="2 3" key="1">
    <citation type="submission" date="2015-01" db="EMBL/GenBank/DDBJ databases">
        <title>Evolution of Trichinella species and genotypes.</title>
        <authorList>
            <person name="Korhonen P.K."/>
            <person name="Edoardo P."/>
            <person name="Giuseppe L.R."/>
            <person name="Gasser R.B."/>
        </authorList>
    </citation>
    <scope>NUCLEOTIDE SEQUENCE [LARGE SCALE GENOMIC DNA]</scope>
    <source>
        <strain evidence="2">ISS417</strain>
    </source>
</reference>
<keyword evidence="1" id="KW-1133">Transmembrane helix</keyword>
<gene>
    <name evidence="2" type="ORF">T05_9426</name>
</gene>
<keyword evidence="1" id="KW-0472">Membrane</keyword>
<protein>
    <submittedName>
        <fullName evidence="2">Uncharacterized protein</fullName>
    </submittedName>
</protein>
<comment type="caution">
    <text evidence="2">The sequence shown here is derived from an EMBL/GenBank/DDBJ whole genome shotgun (WGS) entry which is preliminary data.</text>
</comment>
<proteinExistence type="predicted"/>
<evidence type="ECO:0000256" key="1">
    <source>
        <dbReference type="SAM" id="Phobius"/>
    </source>
</evidence>
<organism evidence="2 3">
    <name type="scientific">Trichinella murrelli</name>
    <dbReference type="NCBI Taxonomy" id="144512"/>
    <lineage>
        <taxon>Eukaryota</taxon>
        <taxon>Metazoa</taxon>
        <taxon>Ecdysozoa</taxon>
        <taxon>Nematoda</taxon>
        <taxon>Enoplea</taxon>
        <taxon>Dorylaimia</taxon>
        <taxon>Trichinellida</taxon>
        <taxon>Trichinellidae</taxon>
        <taxon>Trichinella</taxon>
    </lineage>
</organism>
<dbReference type="Proteomes" id="UP000055048">
    <property type="component" value="Unassembled WGS sequence"/>
</dbReference>
<dbReference type="AlphaFoldDB" id="A0A0V0T8B0"/>
<sequence>MFPAYNVFPLSTSVFSGPQMNVLTGFYWKQTMLFPGVVGTFAQLCCFICALCKSTQMVTSTTSGIRTRGRFHWTFRHIKRVGLRLAVLDQVITVRVDLTAPTLLEQDMWGVAECNGLVLTRSAQFFSSSSVNSGIQQASWASRYCRITI</sequence>
<evidence type="ECO:0000313" key="2">
    <source>
        <dbReference type="EMBL" id="KRX35261.1"/>
    </source>
</evidence>
<evidence type="ECO:0000313" key="3">
    <source>
        <dbReference type="Proteomes" id="UP000055048"/>
    </source>
</evidence>
<feature type="transmembrane region" description="Helical" evidence="1">
    <location>
        <begin position="32"/>
        <end position="52"/>
    </location>
</feature>